<protein>
    <recommendedName>
        <fullName evidence="1">DUF7708 domain-containing protein</fullName>
    </recommendedName>
</protein>
<dbReference type="InterPro" id="IPR056125">
    <property type="entry name" value="DUF7708"/>
</dbReference>
<evidence type="ECO:0000259" key="1">
    <source>
        <dbReference type="Pfam" id="PF24809"/>
    </source>
</evidence>
<proteinExistence type="predicted"/>
<feature type="domain" description="DUF7708" evidence="1">
    <location>
        <begin position="19"/>
        <end position="160"/>
    </location>
</feature>
<sequence>MAQAKYESTRTGSKVRDRLAAVSSRVLYYGHVLDVISQHHPEFVSLAWGTLKFLFVLVLNHEETTSELAKAVANIGDVLPRAKLQLEIFSADSMRGAVEILYTDILTFLSVTLEWYQQGSLMRAWRAFTQPYKLRLKVLRDKIDESVRRVDNMAHTLSHHTINKMYDLILKLNTNFNENHLVYLSRFSGLDRGQNQIQTDLILKATKDTGLQDPVETLRFCRSIRHKRMHRYDIDKAGILPALDSWSNTLRSSLIVLGGSGSTRFQTKDLATEMVDLLRDVKKNVLWVLKGRNRDVPEDSIHTVILKQLVHQSVQLNHHQVAHHISANFNAPRISAASSKNDWLGILSETLIGLSEVYLIIDMEALGYRTNDEAAFWLEFFGLIQQFVQNAPEVAIKVAIFTFRQGFIQSVESNPNRPLVVPLPRKTGPVTSKVQKRQSWNKKKRNILRLRHA</sequence>
<comment type="caution">
    <text evidence="2">The sequence shown here is derived from an EMBL/GenBank/DDBJ whole genome shotgun (WGS) entry which is preliminary data.</text>
</comment>
<dbReference type="Proteomes" id="UP001152607">
    <property type="component" value="Unassembled WGS sequence"/>
</dbReference>
<name>A0A9W4UGS4_9PLEO</name>
<accession>A0A9W4UGS4</accession>
<dbReference type="OrthoDB" id="61900at2759"/>
<reference evidence="2" key="1">
    <citation type="submission" date="2023-01" db="EMBL/GenBank/DDBJ databases">
        <authorList>
            <person name="Van Ghelder C."/>
            <person name="Rancurel C."/>
        </authorList>
    </citation>
    <scope>NUCLEOTIDE SEQUENCE</scope>
    <source>
        <strain evidence="2">CNCM I-4278</strain>
    </source>
</reference>
<evidence type="ECO:0000313" key="2">
    <source>
        <dbReference type="EMBL" id="CAI6336218.1"/>
    </source>
</evidence>
<gene>
    <name evidence="2" type="ORF">PDIGIT_LOCUS9310</name>
</gene>
<dbReference type="AlphaFoldDB" id="A0A9W4UGS4"/>
<evidence type="ECO:0000313" key="3">
    <source>
        <dbReference type="Proteomes" id="UP001152607"/>
    </source>
</evidence>
<organism evidence="2 3">
    <name type="scientific">Periconia digitata</name>
    <dbReference type="NCBI Taxonomy" id="1303443"/>
    <lineage>
        <taxon>Eukaryota</taxon>
        <taxon>Fungi</taxon>
        <taxon>Dikarya</taxon>
        <taxon>Ascomycota</taxon>
        <taxon>Pezizomycotina</taxon>
        <taxon>Dothideomycetes</taxon>
        <taxon>Pleosporomycetidae</taxon>
        <taxon>Pleosporales</taxon>
        <taxon>Massarineae</taxon>
        <taxon>Periconiaceae</taxon>
        <taxon>Periconia</taxon>
    </lineage>
</organism>
<dbReference type="EMBL" id="CAOQHR010000006">
    <property type="protein sequence ID" value="CAI6336218.1"/>
    <property type="molecule type" value="Genomic_DNA"/>
</dbReference>
<keyword evidence="3" id="KW-1185">Reference proteome</keyword>
<dbReference type="Pfam" id="PF24809">
    <property type="entry name" value="DUF7708"/>
    <property type="match status" value="1"/>
</dbReference>